<dbReference type="OMA" id="PMENINR"/>
<name>W2RB21_PHYN3</name>
<dbReference type="EMBL" id="KI669562">
    <property type="protein sequence ID" value="ETN22572.1"/>
    <property type="molecule type" value="Genomic_DNA"/>
</dbReference>
<dbReference type="InterPro" id="IPR015590">
    <property type="entry name" value="Aldehyde_DH_dom"/>
</dbReference>
<dbReference type="InterPro" id="IPR016162">
    <property type="entry name" value="Ald_DH_N"/>
</dbReference>
<evidence type="ECO:0000313" key="5">
    <source>
        <dbReference type="EMBL" id="ETN22572.1"/>
    </source>
</evidence>
<dbReference type="Pfam" id="PF11427">
    <property type="entry name" value="HTH_Tnp_Tc3_1"/>
    <property type="match status" value="1"/>
</dbReference>
<evidence type="ECO:0008006" key="7">
    <source>
        <dbReference type="Google" id="ProtNLM"/>
    </source>
</evidence>
<reference evidence="6" key="1">
    <citation type="submission" date="2011-12" db="EMBL/GenBank/DDBJ databases">
        <authorList>
            <consortium name="The Broad Institute Genome Sequencing Platform"/>
            <person name="Russ C."/>
            <person name="Tyler B."/>
            <person name="Panabieres F."/>
            <person name="Shan W."/>
            <person name="Tripathy S."/>
            <person name="Grunwald N."/>
            <person name="Machado M."/>
            <person name="Young S.K."/>
            <person name="Zeng Q."/>
            <person name="Gargeya S."/>
            <person name="Fitzgerald M."/>
            <person name="Haas B."/>
            <person name="Abouelleil A."/>
            <person name="Alvarado L."/>
            <person name="Arachchi H.M."/>
            <person name="Berlin A."/>
            <person name="Chapman S.B."/>
            <person name="Gearin G."/>
            <person name="Goldberg J."/>
            <person name="Griggs A."/>
            <person name="Gujja S."/>
            <person name="Hansen M."/>
            <person name="Heiman D."/>
            <person name="Howarth C."/>
            <person name="Larimer J."/>
            <person name="Lui A."/>
            <person name="MacDonald P.J.P."/>
            <person name="McCowen C."/>
            <person name="Montmayeur A."/>
            <person name="Murphy C."/>
            <person name="Neiman D."/>
            <person name="Pearson M."/>
            <person name="Priest M."/>
            <person name="Roberts A."/>
            <person name="Saif S."/>
            <person name="Shea T."/>
            <person name="Sisk P."/>
            <person name="Stolte C."/>
            <person name="Sykes S."/>
            <person name="Wortman J."/>
            <person name="Nusbaum C."/>
            <person name="Birren B."/>
        </authorList>
    </citation>
    <scope>NUCLEOTIDE SEQUENCE [LARGE SCALE GENOMIC DNA]</scope>
    <source>
        <strain evidence="6">INRA-310</strain>
    </source>
</reference>
<dbReference type="RefSeq" id="XP_008891810.1">
    <property type="nucleotide sequence ID" value="XM_008893562.1"/>
</dbReference>
<dbReference type="VEuPathDB" id="FungiDB:PPTG_02475"/>
<accession>W2RB21</accession>
<dbReference type="Gene3D" id="3.40.605.10">
    <property type="entry name" value="Aldehyde Dehydrogenase, Chain A, domain 1"/>
    <property type="match status" value="1"/>
</dbReference>
<dbReference type="GO" id="GO:0003677">
    <property type="term" value="F:DNA binding"/>
    <property type="evidence" value="ECO:0007669"/>
    <property type="project" value="InterPro"/>
</dbReference>
<feature type="domain" description="Tc1-like transposase DDE" evidence="4">
    <location>
        <begin position="249"/>
        <end position="381"/>
    </location>
</feature>
<evidence type="ECO:0000259" key="3">
    <source>
        <dbReference type="Pfam" id="PF11427"/>
    </source>
</evidence>
<evidence type="ECO:0000256" key="1">
    <source>
        <dbReference type="SAM" id="MobiDB-lite"/>
    </source>
</evidence>
<dbReference type="GeneID" id="20172710"/>
<feature type="compositionally biased region" description="Basic and acidic residues" evidence="1">
    <location>
        <begin position="155"/>
        <end position="167"/>
    </location>
</feature>
<dbReference type="Proteomes" id="UP000018817">
    <property type="component" value="Unassembled WGS sequence"/>
</dbReference>
<dbReference type="InterPro" id="IPR025898">
    <property type="entry name" value="Tc3_transposase_DNA-bd_dom"/>
</dbReference>
<feature type="domain" description="Aldehyde dehydrogenase" evidence="2">
    <location>
        <begin position="57"/>
        <end position="109"/>
    </location>
</feature>
<dbReference type="Pfam" id="PF13358">
    <property type="entry name" value="DDE_3"/>
    <property type="match status" value="1"/>
</dbReference>
<dbReference type="PANTHER" id="PTHR23022">
    <property type="entry name" value="TRANSPOSABLE ELEMENT-RELATED"/>
    <property type="match status" value="1"/>
</dbReference>
<sequence length="390" mass="43477">MQRQILRQIPRVQASAFAVKSAATAAKASPLVLSRHFSTPVSVKQTNLLINGEFVPSIKGKTFETFNPATEEKIADVAEGGTADIDAAVTAARAAFDGPWRTMSAEDREGPRQALSEEEHWFIVGLHGGGVSLHEIARKTGRSRTSVRNAVKAEWGPKEDSGGERRAGRQPALTERELRHLVRAAATGEFFAAELKTKIGIKASVRTIQRVLRRVDHLVFTKMDRTLPLTTAHKVARMQWAKECILKPDEKKFNPDGPDGIKYYWRGMRQPAQSYLRRQNGGESVMMWGAFSAAGKSELAVLRGRQNSGDYIYTLSEYLLPFAHANYGVDFVFEQFLQEMQLNTMVWPARSPDCNPIENVWSAMADKLYAHGRQYQNVADLEAAVMAAWD</sequence>
<dbReference type="InterPro" id="IPR009057">
    <property type="entry name" value="Homeodomain-like_sf"/>
</dbReference>
<dbReference type="GO" id="GO:0016491">
    <property type="term" value="F:oxidoreductase activity"/>
    <property type="evidence" value="ECO:0007669"/>
    <property type="project" value="InterPro"/>
</dbReference>
<dbReference type="SUPFAM" id="SSF46689">
    <property type="entry name" value="Homeodomain-like"/>
    <property type="match status" value="1"/>
</dbReference>
<dbReference type="SUPFAM" id="SSF53720">
    <property type="entry name" value="ALDH-like"/>
    <property type="match status" value="1"/>
</dbReference>
<feature type="region of interest" description="Disordered" evidence="1">
    <location>
        <begin position="144"/>
        <end position="171"/>
    </location>
</feature>
<dbReference type="InterPro" id="IPR016161">
    <property type="entry name" value="Ald_DH/histidinol_DH"/>
</dbReference>
<dbReference type="Pfam" id="PF00171">
    <property type="entry name" value="Aldedh"/>
    <property type="match status" value="1"/>
</dbReference>
<dbReference type="STRING" id="761204.W2RB21"/>
<dbReference type="Gene3D" id="3.30.420.10">
    <property type="entry name" value="Ribonuclease H-like superfamily/Ribonuclease H"/>
    <property type="match status" value="1"/>
</dbReference>
<dbReference type="InterPro" id="IPR036397">
    <property type="entry name" value="RNaseH_sf"/>
</dbReference>
<dbReference type="InterPro" id="IPR038717">
    <property type="entry name" value="Tc1-like_DDE_dom"/>
</dbReference>
<protein>
    <recommendedName>
        <fullName evidence="7">Tc1-like transposase DDE domain-containing protein</fullName>
    </recommendedName>
</protein>
<evidence type="ECO:0000259" key="2">
    <source>
        <dbReference type="Pfam" id="PF00171"/>
    </source>
</evidence>
<evidence type="ECO:0000259" key="4">
    <source>
        <dbReference type="Pfam" id="PF13358"/>
    </source>
</evidence>
<evidence type="ECO:0000313" key="6">
    <source>
        <dbReference type="Proteomes" id="UP000018817"/>
    </source>
</evidence>
<dbReference type="AlphaFoldDB" id="W2RB21"/>
<feature type="domain" description="Tc3 transposase DNA binding" evidence="3">
    <location>
        <begin position="114"/>
        <end position="150"/>
    </location>
</feature>
<proteinExistence type="predicted"/>
<reference evidence="5 6" key="2">
    <citation type="submission" date="2013-11" db="EMBL/GenBank/DDBJ databases">
        <title>The Genome Sequence of Phytophthora parasitica INRA-310.</title>
        <authorList>
            <consortium name="The Broad Institute Genomics Platform"/>
            <person name="Russ C."/>
            <person name="Tyler B."/>
            <person name="Panabieres F."/>
            <person name="Shan W."/>
            <person name="Tripathy S."/>
            <person name="Grunwald N."/>
            <person name="Machado M."/>
            <person name="Johnson C.S."/>
            <person name="Arredondo F."/>
            <person name="Hong C."/>
            <person name="Coffey M."/>
            <person name="Young S.K."/>
            <person name="Zeng Q."/>
            <person name="Gargeya S."/>
            <person name="Fitzgerald M."/>
            <person name="Abouelleil A."/>
            <person name="Alvarado L."/>
            <person name="Chapman S.B."/>
            <person name="Gainer-Dewar J."/>
            <person name="Goldberg J."/>
            <person name="Griggs A."/>
            <person name="Gujja S."/>
            <person name="Hansen M."/>
            <person name="Howarth C."/>
            <person name="Imamovic A."/>
            <person name="Ireland A."/>
            <person name="Larimer J."/>
            <person name="McCowan C."/>
            <person name="Murphy C."/>
            <person name="Pearson M."/>
            <person name="Poon T.W."/>
            <person name="Priest M."/>
            <person name="Roberts A."/>
            <person name="Saif S."/>
            <person name="Shea T."/>
            <person name="Sykes S."/>
            <person name="Wortman J."/>
            <person name="Nusbaum C."/>
            <person name="Birren B."/>
        </authorList>
    </citation>
    <scope>NUCLEOTIDE SEQUENCE [LARGE SCALE GENOMIC DNA]</scope>
    <source>
        <strain evidence="5 6">INRA-310</strain>
    </source>
</reference>
<dbReference type="Gene3D" id="1.10.10.60">
    <property type="entry name" value="Homeodomain-like"/>
    <property type="match status" value="1"/>
</dbReference>
<dbReference type="OrthoDB" id="117206at2759"/>
<gene>
    <name evidence="5" type="ORF">PPTG_02475</name>
</gene>
<dbReference type="PANTHER" id="PTHR23022:SF129">
    <property type="entry name" value="TRANSPOSABLE ELEMENT TC3 TRANSPOSASE"/>
    <property type="match status" value="1"/>
</dbReference>
<organism evidence="5 6">
    <name type="scientific">Phytophthora nicotianae (strain INRA-310)</name>
    <name type="common">Phytophthora parasitica</name>
    <dbReference type="NCBI Taxonomy" id="761204"/>
    <lineage>
        <taxon>Eukaryota</taxon>
        <taxon>Sar</taxon>
        <taxon>Stramenopiles</taxon>
        <taxon>Oomycota</taxon>
        <taxon>Peronosporomycetes</taxon>
        <taxon>Peronosporales</taxon>
        <taxon>Peronosporaceae</taxon>
        <taxon>Phytophthora</taxon>
    </lineage>
</organism>
<dbReference type="InterPro" id="IPR052338">
    <property type="entry name" value="Transposase_5"/>
</dbReference>